<evidence type="ECO:0000313" key="6">
    <source>
        <dbReference type="EMBL" id="GAA4936788.1"/>
    </source>
</evidence>
<protein>
    <submittedName>
        <fullName evidence="6">Class I SAM-dependent methyltransferase</fullName>
    </submittedName>
</protein>
<gene>
    <name evidence="6" type="ORF">GCM10023224_17140</name>
</gene>
<feature type="compositionally biased region" description="Basic and acidic residues" evidence="4">
    <location>
        <begin position="183"/>
        <end position="207"/>
    </location>
</feature>
<dbReference type="SUPFAM" id="SSF53335">
    <property type="entry name" value="S-adenosyl-L-methionine-dependent methyltransferases"/>
    <property type="match status" value="1"/>
</dbReference>
<dbReference type="RefSeq" id="WP_345556154.1">
    <property type="nucleotide sequence ID" value="NZ_BAABIK010000007.1"/>
</dbReference>
<evidence type="ECO:0000256" key="3">
    <source>
        <dbReference type="ARBA" id="ARBA00022691"/>
    </source>
</evidence>
<dbReference type="CDD" id="cd02440">
    <property type="entry name" value="AdoMet_MTases"/>
    <property type="match status" value="1"/>
</dbReference>
<proteinExistence type="predicted"/>
<keyword evidence="2" id="KW-0808">Transferase</keyword>
<dbReference type="GO" id="GO:0032259">
    <property type="term" value="P:methylation"/>
    <property type="evidence" value="ECO:0007669"/>
    <property type="project" value="UniProtKB-KW"/>
</dbReference>
<evidence type="ECO:0000256" key="4">
    <source>
        <dbReference type="SAM" id="MobiDB-lite"/>
    </source>
</evidence>
<name>A0ABP9GBK7_9ACTN</name>
<dbReference type="PANTHER" id="PTHR43464">
    <property type="entry name" value="METHYLTRANSFERASE"/>
    <property type="match status" value="1"/>
</dbReference>
<feature type="region of interest" description="Disordered" evidence="4">
    <location>
        <begin position="181"/>
        <end position="207"/>
    </location>
</feature>
<dbReference type="GO" id="GO:0008168">
    <property type="term" value="F:methyltransferase activity"/>
    <property type="evidence" value="ECO:0007669"/>
    <property type="project" value="UniProtKB-KW"/>
</dbReference>
<evidence type="ECO:0000313" key="7">
    <source>
        <dbReference type="Proteomes" id="UP001499993"/>
    </source>
</evidence>
<dbReference type="InterPro" id="IPR029063">
    <property type="entry name" value="SAM-dependent_MTases_sf"/>
</dbReference>
<dbReference type="InterPro" id="IPR041698">
    <property type="entry name" value="Methyltransf_25"/>
</dbReference>
<reference evidence="7" key="1">
    <citation type="journal article" date="2019" name="Int. J. Syst. Evol. Microbiol.">
        <title>The Global Catalogue of Microorganisms (GCM) 10K type strain sequencing project: providing services to taxonomists for standard genome sequencing and annotation.</title>
        <authorList>
            <consortium name="The Broad Institute Genomics Platform"/>
            <consortium name="The Broad Institute Genome Sequencing Center for Infectious Disease"/>
            <person name="Wu L."/>
            <person name="Ma J."/>
        </authorList>
    </citation>
    <scope>NUCLEOTIDE SEQUENCE [LARGE SCALE GENOMIC DNA]</scope>
    <source>
        <strain evidence="7">JCM 18123</strain>
    </source>
</reference>
<sequence>MNDDTGTAGQRFWDARYSESRRVWSGEPNAALVAETTGTEPGTALDLGCGEGADTVWLARRGWRVVGVDVSGIALERARIRADEAGVGERTEFQRHSLGSSFPEGRFDLVSACFLHSWQDLPREPVLRTAASRVASGGTLLIVGHVGARVWEEEVGSHVEQPTAAEVLKSLELPEAEWEVQVAEERERAHPSPGGHRTDSVLKLRRR</sequence>
<evidence type="ECO:0000256" key="1">
    <source>
        <dbReference type="ARBA" id="ARBA00022603"/>
    </source>
</evidence>
<dbReference type="Pfam" id="PF13649">
    <property type="entry name" value="Methyltransf_25"/>
    <property type="match status" value="1"/>
</dbReference>
<feature type="domain" description="Methyltransferase" evidence="5">
    <location>
        <begin position="45"/>
        <end position="138"/>
    </location>
</feature>
<dbReference type="Gene3D" id="3.40.50.150">
    <property type="entry name" value="Vaccinia Virus protein VP39"/>
    <property type="match status" value="1"/>
</dbReference>
<keyword evidence="7" id="KW-1185">Reference proteome</keyword>
<keyword evidence="1 6" id="KW-0489">Methyltransferase</keyword>
<organism evidence="6 7">
    <name type="scientific">Streptomonospora halophila</name>
    <dbReference type="NCBI Taxonomy" id="427369"/>
    <lineage>
        <taxon>Bacteria</taxon>
        <taxon>Bacillati</taxon>
        <taxon>Actinomycetota</taxon>
        <taxon>Actinomycetes</taxon>
        <taxon>Streptosporangiales</taxon>
        <taxon>Nocardiopsidaceae</taxon>
        <taxon>Streptomonospora</taxon>
    </lineage>
</organism>
<keyword evidence="3" id="KW-0949">S-adenosyl-L-methionine</keyword>
<dbReference type="Proteomes" id="UP001499993">
    <property type="component" value="Unassembled WGS sequence"/>
</dbReference>
<accession>A0ABP9GBK7</accession>
<evidence type="ECO:0000259" key="5">
    <source>
        <dbReference type="Pfam" id="PF13649"/>
    </source>
</evidence>
<dbReference type="EMBL" id="BAABIK010000007">
    <property type="protein sequence ID" value="GAA4936788.1"/>
    <property type="molecule type" value="Genomic_DNA"/>
</dbReference>
<evidence type="ECO:0000256" key="2">
    <source>
        <dbReference type="ARBA" id="ARBA00022679"/>
    </source>
</evidence>
<comment type="caution">
    <text evidence="6">The sequence shown here is derived from an EMBL/GenBank/DDBJ whole genome shotgun (WGS) entry which is preliminary data.</text>
</comment>
<dbReference type="PANTHER" id="PTHR43464:SF19">
    <property type="entry name" value="UBIQUINONE BIOSYNTHESIS O-METHYLTRANSFERASE, MITOCHONDRIAL"/>
    <property type="match status" value="1"/>
</dbReference>